<sequence>MAQEFALVAPGTEEMTRMAAGGAGAGIVGVVEGMVIKMAPQLGAIEPVVTWGTLLGVPVIAALGALFAPRGMISDLSMGAACGGLGVLGYSMPELLAPLGLTRRPGGGQLGPGAGIKLLGAGILNAPQRAQANVRAFVGAGLE</sequence>
<keyword evidence="1" id="KW-1133">Transmembrane helix</keyword>
<protein>
    <submittedName>
        <fullName evidence="2">Uncharacterized protein</fullName>
    </submittedName>
</protein>
<comment type="caution">
    <text evidence="2">The sequence shown here is derived from an EMBL/GenBank/DDBJ whole genome shotgun (WGS) entry which is preliminary data.</text>
</comment>
<name>X1NXU1_9ZZZZ</name>
<feature type="transmembrane region" description="Helical" evidence="1">
    <location>
        <begin position="48"/>
        <end position="68"/>
    </location>
</feature>
<organism evidence="2">
    <name type="scientific">marine sediment metagenome</name>
    <dbReference type="NCBI Taxonomy" id="412755"/>
    <lineage>
        <taxon>unclassified sequences</taxon>
        <taxon>metagenomes</taxon>
        <taxon>ecological metagenomes</taxon>
    </lineage>
</organism>
<keyword evidence="1" id="KW-0812">Transmembrane</keyword>
<dbReference type="EMBL" id="BARV01027237">
    <property type="protein sequence ID" value="GAI35021.1"/>
    <property type="molecule type" value="Genomic_DNA"/>
</dbReference>
<reference evidence="2" key="1">
    <citation type="journal article" date="2014" name="Front. Microbiol.">
        <title>High frequency of phylogenetically diverse reductive dehalogenase-homologous genes in deep subseafloor sedimentary metagenomes.</title>
        <authorList>
            <person name="Kawai M."/>
            <person name="Futagami T."/>
            <person name="Toyoda A."/>
            <person name="Takaki Y."/>
            <person name="Nishi S."/>
            <person name="Hori S."/>
            <person name="Arai W."/>
            <person name="Tsubouchi T."/>
            <person name="Morono Y."/>
            <person name="Uchiyama I."/>
            <person name="Ito T."/>
            <person name="Fujiyama A."/>
            <person name="Inagaki F."/>
            <person name="Takami H."/>
        </authorList>
    </citation>
    <scope>NUCLEOTIDE SEQUENCE</scope>
    <source>
        <strain evidence="2">Expedition CK06-06</strain>
    </source>
</reference>
<evidence type="ECO:0000313" key="2">
    <source>
        <dbReference type="EMBL" id="GAI35021.1"/>
    </source>
</evidence>
<proteinExistence type="predicted"/>
<dbReference type="AlphaFoldDB" id="X1NXU1"/>
<gene>
    <name evidence="2" type="ORF">S06H3_43863</name>
</gene>
<accession>X1NXU1</accession>
<keyword evidence="1" id="KW-0472">Membrane</keyword>
<evidence type="ECO:0000256" key="1">
    <source>
        <dbReference type="SAM" id="Phobius"/>
    </source>
</evidence>